<dbReference type="EMBL" id="JADEXN010000123">
    <property type="protein sequence ID" value="MBE9040839.1"/>
    <property type="molecule type" value="Genomic_DNA"/>
</dbReference>
<evidence type="ECO:0000256" key="1">
    <source>
        <dbReference type="ARBA" id="ARBA00009013"/>
    </source>
</evidence>
<dbReference type="AlphaFoldDB" id="A0A928Z8Q7"/>
<comment type="similarity">
    <text evidence="1 2">Belongs to the anti-sigma-factor antagonist family.</text>
</comment>
<feature type="domain" description="STAS" evidence="3">
    <location>
        <begin position="12"/>
        <end position="111"/>
    </location>
</feature>
<dbReference type="Proteomes" id="UP000621799">
    <property type="component" value="Unassembled WGS sequence"/>
</dbReference>
<evidence type="ECO:0000313" key="5">
    <source>
        <dbReference type="Proteomes" id="UP000621799"/>
    </source>
</evidence>
<dbReference type="CDD" id="cd07043">
    <property type="entry name" value="STAS_anti-anti-sigma_factors"/>
    <property type="match status" value="1"/>
</dbReference>
<proteinExistence type="inferred from homology"/>
<dbReference type="RefSeq" id="WP_264321075.1">
    <property type="nucleotide sequence ID" value="NZ_JADEXN010000123.1"/>
</dbReference>
<dbReference type="Pfam" id="PF01740">
    <property type="entry name" value="STAS"/>
    <property type="match status" value="1"/>
</dbReference>
<organism evidence="4 5">
    <name type="scientific">Zarconia navalis LEGE 11467</name>
    <dbReference type="NCBI Taxonomy" id="1828826"/>
    <lineage>
        <taxon>Bacteria</taxon>
        <taxon>Bacillati</taxon>
        <taxon>Cyanobacteriota</taxon>
        <taxon>Cyanophyceae</taxon>
        <taxon>Oscillatoriophycideae</taxon>
        <taxon>Oscillatoriales</taxon>
        <taxon>Oscillatoriales incertae sedis</taxon>
        <taxon>Zarconia</taxon>
        <taxon>Zarconia navalis</taxon>
    </lineage>
</organism>
<dbReference type="SUPFAM" id="SSF52091">
    <property type="entry name" value="SpoIIaa-like"/>
    <property type="match status" value="1"/>
</dbReference>
<name>A0A928Z8Q7_9CYAN</name>
<keyword evidence="5" id="KW-1185">Reference proteome</keyword>
<dbReference type="NCBIfam" id="TIGR00377">
    <property type="entry name" value="ant_ant_sig"/>
    <property type="match status" value="1"/>
</dbReference>
<evidence type="ECO:0000259" key="3">
    <source>
        <dbReference type="PROSITE" id="PS50801"/>
    </source>
</evidence>
<dbReference type="PROSITE" id="PS50801">
    <property type="entry name" value="STAS"/>
    <property type="match status" value="1"/>
</dbReference>
<dbReference type="PANTHER" id="PTHR33495">
    <property type="entry name" value="ANTI-SIGMA FACTOR ANTAGONIST TM_1081-RELATED-RELATED"/>
    <property type="match status" value="1"/>
</dbReference>
<evidence type="ECO:0000256" key="2">
    <source>
        <dbReference type="RuleBase" id="RU003749"/>
    </source>
</evidence>
<reference evidence="4" key="1">
    <citation type="submission" date="2020-10" db="EMBL/GenBank/DDBJ databases">
        <authorList>
            <person name="Castelo-Branco R."/>
            <person name="Eusebio N."/>
            <person name="Adriana R."/>
            <person name="Vieira A."/>
            <person name="Brugerolle De Fraissinette N."/>
            <person name="Rezende De Castro R."/>
            <person name="Schneider M.P."/>
            <person name="Vasconcelos V."/>
            <person name="Leao P.N."/>
        </authorList>
    </citation>
    <scope>NUCLEOTIDE SEQUENCE</scope>
    <source>
        <strain evidence="4">LEGE 11467</strain>
    </source>
</reference>
<dbReference type="InterPro" id="IPR002645">
    <property type="entry name" value="STAS_dom"/>
</dbReference>
<dbReference type="InterPro" id="IPR036513">
    <property type="entry name" value="STAS_dom_sf"/>
</dbReference>
<evidence type="ECO:0000313" key="4">
    <source>
        <dbReference type="EMBL" id="MBE9040839.1"/>
    </source>
</evidence>
<sequence length="111" mass="11934">MQVTPQASKATVMKLQGHINADNAHELKNQLTTAVSGAEAPMVLVDMEEVESLDSAGLMAFVSAMSLSKSVGRRFSLRSVSPSVRIIFELSQLDRVFDIEDRGTNIGAVLA</sequence>
<dbReference type="InterPro" id="IPR003658">
    <property type="entry name" value="Anti-sigma_ant"/>
</dbReference>
<protein>
    <recommendedName>
        <fullName evidence="2">Anti-sigma factor antagonist</fullName>
    </recommendedName>
</protein>
<dbReference type="Gene3D" id="3.30.750.24">
    <property type="entry name" value="STAS domain"/>
    <property type="match status" value="1"/>
</dbReference>
<accession>A0A928Z8Q7</accession>
<gene>
    <name evidence="4" type="ORF">IQ235_08610</name>
</gene>
<comment type="caution">
    <text evidence="4">The sequence shown here is derived from an EMBL/GenBank/DDBJ whole genome shotgun (WGS) entry which is preliminary data.</text>
</comment>
<dbReference type="PANTHER" id="PTHR33495:SF2">
    <property type="entry name" value="ANTI-SIGMA FACTOR ANTAGONIST TM_1081-RELATED"/>
    <property type="match status" value="1"/>
</dbReference>
<dbReference type="GO" id="GO:0043856">
    <property type="term" value="F:anti-sigma factor antagonist activity"/>
    <property type="evidence" value="ECO:0007669"/>
    <property type="project" value="InterPro"/>
</dbReference>